<feature type="compositionally biased region" description="Basic and acidic residues" evidence="1">
    <location>
        <begin position="327"/>
        <end position="337"/>
    </location>
</feature>
<feature type="compositionally biased region" description="Basic and acidic residues" evidence="1">
    <location>
        <begin position="1"/>
        <end position="18"/>
    </location>
</feature>
<comment type="caution">
    <text evidence="2">The sequence shown here is derived from an EMBL/GenBank/DDBJ whole genome shotgun (WGS) entry which is preliminary data.</text>
</comment>
<name>A0AAV7ELF8_ARIFI</name>
<dbReference type="AlphaFoldDB" id="A0AAV7ELF8"/>
<protein>
    <submittedName>
        <fullName evidence="2">Uncharacterized protein</fullName>
    </submittedName>
</protein>
<proteinExistence type="predicted"/>
<organism evidence="2 3">
    <name type="scientific">Aristolochia fimbriata</name>
    <name type="common">White veined hardy Dutchman's pipe vine</name>
    <dbReference type="NCBI Taxonomy" id="158543"/>
    <lineage>
        <taxon>Eukaryota</taxon>
        <taxon>Viridiplantae</taxon>
        <taxon>Streptophyta</taxon>
        <taxon>Embryophyta</taxon>
        <taxon>Tracheophyta</taxon>
        <taxon>Spermatophyta</taxon>
        <taxon>Magnoliopsida</taxon>
        <taxon>Magnoliidae</taxon>
        <taxon>Piperales</taxon>
        <taxon>Aristolochiaceae</taxon>
        <taxon>Aristolochia</taxon>
    </lineage>
</organism>
<gene>
    <name evidence="2" type="ORF">H6P81_008880</name>
</gene>
<feature type="region of interest" description="Disordered" evidence="1">
    <location>
        <begin position="1"/>
        <end position="27"/>
    </location>
</feature>
<evidence type="ECO:0000313" key="3">
    <source>
        <dbReference type="Proteomes" id="UP000825729"/>
    </source>
</evidence>
<dbReference type="EMBL" id="JAINDJ010000004">
    <property type="protein sequence ID" value="KAG9448915.1"/>
    <property type="molecule type" value="Genomic_DNA"/>
</dbReference>
<accession>A0AAV7ELF8</accession>
<feature type="region of interest" description="Disordered" evidence="1">
    <location>
        <begin position="327"/>
        <end position="372"/>
    </location>
</feature>
<sequence>MVAEIPEKIRKAKEDASSGKKTVNYPVLPRTKLPGRWSSLENNSQAALKIGSASTRPSFVTEETKDEPSAEVVMQPIWPFVNQLPAIDEDRMREALWRMFPYRRPATVPKVEPYRNNYVCMASNASSSNQYLRHVNGLLQQYSANEALLGSISRSSTTTLMNRSSSCSSTGFHVPNINIETSLGKSTEAISLMGMTSSSWGINKHHESPLGSCTKINTSTTHSTFQAQGPNYQELITPYMMNNTVVMQVPGFTSTTTQNFAAAYGNGREVTVPNYMNISMQAPLQAALGFQRLRRTSLIIYVNLDYRGVLQMPRTNPNLFGYDQVKEQADHSPEDAHSVTGDLSPPRVLLDDPDQPEAPLTSPPGRRGSNPDLFEMVYNQLQIPDADLCKLLRS</sequence>
<dbReference type="Proteomes" id="UP000825729">
    <property type="component" value="Unassembled WGS sequence"/>
</dbReference>
<reference evidence="2 3" key="1">
    <citation type="submission" date="2021-07" db="EMBL/GenBank/DDBJ databases">
        <title>The Aristolochia fimbriata genome: insights into angiosperm evolution, floral development and chemical biosynthesis.</title>
        <authorList>
            <person name="Jiao Y."/>
        </authorList>
    </citation>
    <scope>NUCLEOTIDE SEQUENCE [LARGE SCALE GENOMIC DNA]</scope>
    <source>
        <strain evidence="2">IBCAS-2021</strain>
        <tissue evidence="2">Leaf</tissue>
    </source>
</reference>
<evidence type="ECO:0000256" key="1">
    <source>
        <dbReference type="SAM" id="MobiDB-lite"/>
    </source>
</evidence>
<keyword evidence="3" id="KW-1185">Reference proteome</keyword>
<evidence type="ECO:0000313" key="2">
    <source>
        <dbReference type="EMBL" id="KAG9448915.1"/>
    </source>
</evidence>